<accession>A0ABD4JUV1</accession>
<evidence type="ECO:0000313" key="2">
    <source>
        <dbReference type="EMBL" id="MBF1969775.1"/>
    </source>
</evidence>
<dbReference type="InterPro" id="IPR000209">
    <property type="entry name" value="Peptidase_S8/S53_dom"/>
</dbReference>
<gene>
    <name evidence="2" type="ORF">ISX34_07805</name>
</gene>
<dbReference type="EMBL" id="JADIXG010000006">
    <property type="protein sequence ID" value="MBF1969775.1"/>
    <property type="molecule type" value="Genomic_DNA"/>
</dbReference>
<organism evidence="2 3">
    <name type="scientific">Enterobacter hormaechei</name>
    <dbReference type="NCBI Taxonomy" id="158836"/>
    <lineage>
        <taxon>Bacteria</taxon>
        <taxon>Pseudomonadati</taxon>
        <taxon>Pseudomonadota</taxon>
        <taxon>Gammaproteobacteria</taxon>
        <taxon>Enterobacterales</taxon>
        <taxon>Enterobacteriaceae</taxon>
        <taxon>Enterobacter</taxon>
        <taxon>Enterobacter cloacae complex</taxon>
    </lineage>
</organism>
<dbReference type="Gene3D" id="3.40.50.200">
    <property type="entry name" value="Peptidase S8/S53 domain"/>
    <property type="match status" value="1"/>
</dbReference>
<feature type="domain" description="Peptidase S8/S53" evidence="1">
    <location>
        <begin position="309"/>
        <end position="660"/>
    </location>
</feature>
<sequence length="848" mass="93994">MAKLPLLILNPPSADTRIKGSPRFFSISTPNPSRQLSRLGPKFDALSRYSQNPVSNGVISDDTDGLHPEKAIVFELAQSKQEFKKAAEKLGLTWVDESDFSYDSDDDFYDKNKSGKMMEGRLYLTVPNQRAINELLKLWSIYSTGKTLPTGYKDWDKLFSHLINIRPWGAQDRLTPEAVKYIENLRGEGDERVNFEVELIFHGSEKLDIAAAQAVLKDIESTSTEVLDTSYIPEIRYHAILISSSYPEAKKLLKLESSLLKTDEVAYIRPQAMSIFSSEPEDFEQVNELPKKVHLKSPVAALFDGVLLQNHELLTDRLIIDDEEDLERTSPVNTRHHGTAMASLILHGDIAKKEEPLQRKLYVQYLLAANQESSVETTPKSRLLLDVIYSAVVRLKNAPKDLGGDVFVINLSLGDVNRPFLGQMSAWGRLIDFLAWKYNLLFIISAGNISDGLILPDVMRPTQITKMTDENRHLLFINAVQTKMAYRSIFSPAEAINALTVGASHSDGCTTIPSPYLIEPYSSDKFPSLISGLGLGYKQSVKPEILTCGGRALYSYCTSADGLTLIPGKAGRYFGQQVAGVSSTNDLVRTIGTSNSAALATRAAVIIHDELKSQFSPSEFGRIRPYLPSLVKGLIVHSASWGSAGSFLEDTLEPKGGRLWKNRRSNITRFLGYGKIDYTRVLECTKHRVTMLGVGNLECEGADLVSFPLPKSLSGKKDVRRLVVTLAWLSPTKPAEQFYKDALLDFMTEDTNGSPIGVSRVAANQPPSDTSRRGTVIHEIYEGEDAVPIAEDDILRIRVECRTQGAGGLPRIPYALIVTFEVANTLKANIYSEIRDGIVLASRSKIKN</sequence>
<dbReference type="RefSeq" id="WP_157843632.1">
    <property type="nucleotide sequence ID" value="NZ_CP047715.1"/>
</dbReference>
<name>A0ABD4JUV1_9ENTR</name>
<proteinExistence type="predicted"/>
<dbReference type="AlphaFoldDB" id="A0ABD4JUV1"/>
<protein>
    <submittedName>
        <fullName evidence="2">S8 family peptidase</fullName>
    </submittedName>
</protein>
<dbReference type="SUPFAM" id="SSF52743">
    <property type="entry name" value="Subtilisin-like"/>
    <property type="match status" value="1"/>
</dbReference>
<dbReference type="CDD" id="cd04847">
    <property type="entry name" value="Peptidases_S8_Subtilisin_like_2"/>
    <property type="match status" value="1"/>
</dbReference>
<dbReference type="InterPro" id="IPR036852">
    <property type="entry name" value="Peptidase_S8/S53_dom_sf"/>
</dbReference>
<dbReference type="Pfam" id="PF00082">
    <property type="entry name" value="Peptidase_S8"/>
    <property type="match status" value="1"/>
</dbReference>
<comment type="caution">
    <text evidence="2">The sequence shown here is derived from an EMBL/GenBank/DDBJ whole genome shotgun (WGS) entry which is preliminary data.</text>
</comment>
<evidence type="ECO:0000259" key="1">
    <source>
        <dbReference type="Pfam" id="PF00082"/>
    </source>
</evidence>
<dbReference type="InterPro" id="IPR034074">
    <property type="entry name" value="Y4bN_pept_dom"/>
</dbReference>
<dbReference type="Proteomes" id="UP000662438">
    <property type="component" value="Unassembled WGS sequence"/>
</dbReference>
<evidence type="ECO:0000313" key="3">
    <source>
        <dbReference type="Proteomes" id="UP000662438"/>
    </source>
</evidence>
<reference evidence="2 3" key="1">
    <citation type="submission" date="2020-10" db="EMBL/GenBank/DDBJ databases">
        <title>Genomic surveiliance of eskapee pathogens from blood stream infections in KZN.</title>
        <authorList>
            <person name="Hetsa B.A."/>
            <person name="Amoako D.G."/>
            <person name="Akebe A.L.K."/>
            <person name="Essack S."/>
        </authorList>
    </citation>
    <scope>NUCLEOTIDE SEQUENCE [LARGE SCALE GENOMIC DNA]</scope>
    <source>
        <strain evidence="2 3">E6</strain>
    </source>
</reference>